<protein>
    <submittedName>
        <fullName evidence="2">Probable Rho GTPase-activating protein CG5521</fullName>
    </submittedName>
</protein>
<reference evidence="2 3" key="1">
    <citation type="journal article" date="2019" name="Commun. Biol.">
        <title>The bagworm genome reveals a unique fibroin gene that provides high tensile strength.</title>
        <authorList>
            <person name="Kono N."/>
            <person name="Nakamura H."/>
            <person name="Ohtoshi R."/>
            <person name="Tomita M."/>
            <person name="Numata K."/>
            <person name="Arakawa K."/>
        </authorList>
    </citation>
    <scope>NUCLEOTIDE SEQUENCE [LARGE SCALE GENOMIC DNA]</scope>
</reference>
<dbReference type="AlphaFoldDB" id="A0A4C1TGE3"/>
<evidence type="ECO:0000256" key="1">
    <source>
        <dbReference type="SAM" id="SignalP"/>
    </source>
</evidence>
<feature type="signal peptide" evidence="1">
    <location>
        <begin position="1"/>
        <end position="22"/>
    </location>
</feature>
<feature type="chain" id="PRO_5020037631" evidence="1">
    <location>
        <begin position="23"/>
        <end position="152"/>
    </location>
</feature>
<accession>A0A4C1TGE3</accession>
<comment type="caution">
    <text evidence="2">The sequence shown here is derived from an EMBL/GenBank/DDBJ whole genome shotgun (WGS) entry which is preliminary data.</text>
</comment>
<dbReference type="EMBL" id="BGZK01005326">
    <property type="protein sequence ID" value="GBP13552.1"/>
    <property type="molecule type" value="Genomic_DNA"/>
</dbReference>
<name>A0A4C1TGE3_EUMVA</name>
<organism evidence="2 3">
    <name type="scientific">Eumeta variegata</name>
    <name type="common">Bagworm moth</name>
    <name type="synonym">Eumeta japonica</name>
    <dbReference type="NCBI Taxonomy" id="151549"/>
    <lineage>
        <taxon>Eukaryota</taxon>
        <taxon>Metazoa</taxon>
        <taxon>Ecdysozoa</taxon>
        <taxon>Arthropoda</taxon>
        <taxon>Hexapoda</taxon>
        <taxon>Insecta</taxon>
        <taxon>Pterygota</taxon>
        <taxon>Neoptera</taxon>
        <taxon>Endopterygota</taxon>
        <taxon>Lepidoptera</taxon>
        <taxon>Glossata</taxon>
        <taxon>Ditrysia</taxon>
        <taxon>Tineoidea</taxon>
        <taxon>Psychidae</taxon>
        <taxon>Oiketicinae</taxon>
        <taxon>Eumeta</taxon>
    </lineage>
</organism>
<proteinExistence type="predicted"/>
<evidence type="ECO:0000313" key="2">
    <source>
        <dbReference type="EMBL" id="GBP13552.1"/>
    </source>
</evidence>
<keyword evidence="3" id="KW-1185">Reference proteome</keyword>
<evidence type="ECO:0000313" key="3">
    <source>
        <dbReference type="Proteomes" id="UP000299102"/>
    </source>
</evidence>
<keyword evidence="1" id="KW-0732">Signal</keyword>
<sequence length="152" mass="17484">MDPKTWEQLLLVLLQVTSVVLHQHPPQASRVQAWRYIGPGYIPNPYCYLIRAHTNVPVNVQLWENFYLPLDRLAESKGNGEEPGSGNKLHRYLMARYRKSESIKNKTNMSVQLQTVVLTKIPKQQLADNMFLWARTKIVSWSTVSGNAHIES</sequence>
<dbReference type="Proteomes" id="UP000299102">
    <property type="component" value="Unassembled WGS sequence"/>
</dbReference>
<gene>
    <name evidence="2" type="ORF">EVAR_71959_1</name>
</gene>